<feature type="chain" id="PRO_5025570186" evidence="4">
    <location>
        <begin position="17"/>
        <end position="624"/>
    </location>
</feature>
<feature type="active site" description="Proton donor" evidence="2">
    <location>
        <position position="553"/>
    </location>
</feature>
<dbReference type="GO" id="GO:0044550">
    <property type="term" value="P:secondary metabolite biosynthetic process"/>
    <property type="evidence" value="ECO:0007669"/>
    <property type="project" value="TreeGrafter"/>
</dbReference>
<dbReference type="InterPro" id="IPR000172">
    <property type="entry name" value="GMC_OxRdtase_N"/>
</dbReference>
<dbReference type="PANTHER" id="PTHR11552">
    <property type="entry name" value="GLUCOSE-METHANOL-CHOLINE GMC OXIDOREDUCTASE"/>
    <property type="match status" value="1"/>
</dbReference>
<dbReference type="InterPro" id="IPR036188">
    <property type="entry name" value="FAD/NAD-bd_sf"/>
</dbReference>
<keyword evidence="3" id="KW-0274">FAD</keyword>
<evidence type="ECO:0000256" key="1">
    <source>
        <dbReference type="ARBA" id="ARBA00010790"/>
    </source>
</evidence>
<feature type="binding site" evidence="3">
    <location>
        <position position="266"/>
    </location>
    <ligand>
        <name>FAD</name>
        <dbReference type="ChEBI" id="CHEBI:57692"/>
    </ligand>
</feature>
<gene>
    <name evidence="6" type="ORF">K469DRAFT_673869</name>
</gene>
<evidence type="ECO:0000313" key="6">
    <source>
        <dbReference type="EMBL" id="KAF2179730.1"/>
    </source>
</evidence>
<comment type="cofactor">
    <cofactor evidence="3">
        <name>FAD</name>
        <dbReference type="ChEBI" id="CHEBI:57692"/>
    </cofactor>
</comment>
<dbReference type="GO" id="GO:0050660">
    <property type="term" value="F:flavin adenine dinucleotide binding"/>
    <property type="evidence" value="ECO:0007669"/>
    <property type="project" value="InterPro"/>
</dbReference>
<dbReference type="PANTHER" id="PTHR11552:SF115">
    <property type="entry name" value="DEHYDROGENASE XPTC-RELATED"/>
    <property type="match status" value="1"/>
</dbReference>
<proteinExistence type="inferred from homology"/>
<dbReference type="GO" id="GO:0016614">
    <property type="term" value="F:oxidoreductase activity, acting on CH-OH group of donors"/>
    <property type="evidence" value="ECO:0007669"/>
    <property type="project" value="InterPro"/>
</dbReference>
<dbReference type="Pfam" id="PF05199">
    <property type="entry name" value="GMC_oxred_C"/>
    <property type="match status" value="1"/>
</dbReference>
<keyword evidence="3" id="KW-0285">Flavoprotein</keyword>
<dbReference type="SUPFAM" id="SSF51905">
    <property type="entry name" value="FAD/NAD(P)-binding domain"/>
    <property type="match status" value="1"/>
</dbReference>
<organism evidence="6 7">
    <name type="scientific">Zopfia rhizophila CBS 207.26</name>
    <dbReference type="NCBI Taxonomy" id="1314779"/>
    <lineage>
        <taxon>Eukaryota</taxon>
        <taxon>Fungi</taxon>
        <taxon>Dikarya</taxon>
        <taxon>Ascomycota</taxon>
        <taxon>Pezizomycotina</taxon>
        <taxon>Dothideomycetes</taxon>
        <taxon>Dothideomycetes incertae sedis</taxon>
        <taxon>Zopfiaceae</taxon>
        <taxon>Zopfia</taxon>
    </lineage>
</organism>
<protein>
    <submittedName>
        <fullName evidence="6">GMC oxidoreductase</fullName>
    </submittedName>
</protein>
<dbReference type="InterPro" id="IPR012132">
    <property type="entry name" value="GMC_OxRdtase"/>
</dbReference>
<evidence type="ECO:0000256" key="2">
    <source>
        <dbReference type="PIRSR" id="PIRSR000137-1"/>
    </source>
</evidence>
<dbReference type="SUPFAM" id="SSF54373">
    <property type="entry name" value="FAD-linked reductases, C-terminal domain"/>
    <property type="match status" value="1"/>
</dbReference>
<evidence type="ECO:0000259" key="5">
    <source>
        <dbReference type="PROSITE" id="PS00624"/>
    </source>
</evidence>
<dbReference type="Proteomes" id="UP000800200">
    <property type="component" value="Unassembled WGS sequence"/>
</dbReference>
<dbReference type="Pfam" id="PF00732">
    <property type="entry name" value="GMC_oxred_N"/>
    <property type="match status" value="1"/>
</dbReference>
<dbReference type="EMBL" id="ML994663">
    <property type="protein sequence ID" value="KAF2179730.1"/>
    <property type="molecule type" value="Genomic_DNA"/>
</dbReference>
<dbReference type="PROSITE" id="PS00624">
    <property type="entry name" value="GMC_OXRED_2"/>
    <property type="match status" value="1"/>
</dbReference>
<evidence type="ECO:0000256" key="3">
    <source>
        <dbReference type="PIRSR" id="PIRSR000137-2"/>
    </source>
</evidence>
<dbReference type="Gene3D" id="3.30.560.10">
    <property type="entry name" value="Glucose Oxidase, domain 3"/>
    <property type="match status" value="1"/>
</dbReference>
<feature type="active site" description="Proton acceptor" evidence="2">
    <location>
        <position position="596"/>
    </location>
</feature>
<dbReference type="AlphaFoldDB" id="A0A6A6DP40"/>
<feature type="domain" description="Glucose-methanol-choline oxidoreductase N-terminal" evidence="5">
    <location>
        <begin position="303"/>
        <end position="317"/>
    </location>
</feature>
<comment type="similarity">
    <text evidence="1">Belongs to the GMC oxidoreductase family.</text>
</comment>
<name>A0A6A6DP40_9PEZI</name>
<keyword evidence="4" id="KW-0732">Signal</keyword>
<evidence type="ECO:0000256" key="4">
    <source>
        <dbReference type="SAM" id="SignalP"/>
    </source>
</evidence>
<dbReference type="PIRSF" id="PIRSF000137">
    <property type="entry name" value="Alcohol_oxidase"/>
    <property type="match status" value="1"/>
</dbReference>
<dbReference type="Gene3D" id="3.50.50.60">
    <property type="entry name" value="FAD/NAD(P)-binding domain"/>
    <property type="match status" value="1"/>
</dbReference>
<keyword evidence="7" id="KW-1185">Reference proteome</keyword>
<dbReference type="OrthoDB" id="269227at2759"/>
<sequence>MLFFFAIFVVAQAAFTERPSSLRHANLFKHHTELRSEYDFIIVGGGASGLTVADRLTEDPKTTVLVVEYGPFDHHEDQVLVPGLLNLTNTPYWYNLTSIHQRNLNNNSFHVTIAAAVGGGTVINGMLFHRAPRADYDAWESLGAKGWGWNSLLPFFKKSENFTPPPQDFAAEWNITWDSTVHGFDGPVQSSFPPYQFPVIKNFFRAFHSLGIGTPRDSSDSSGTGVFWAPSSLDPKDKTRSYARSAHYDRIINHRPNYHLIAMSAVSKIIFEGHTATGVEYVSRETGDTHSVSAKKEVVLAAGAVHTPQVLQLSGIGPKTQLETHGIDCVFNLPGVGQNFQDHPTMFFVNEFKKDLTPNVDDLTTNETFSSEQLALYFSKRKGAYTLVANGGNTVAFVPLPQFSSDYEKIIEYAKSQPLDSIYPSISDTSLLAGFRKQRSLLLESYARDDTAIQETAFNKGFLPVTLLKPLSRGTISINTTEPLAPPVVDYGALNDPTDLEVMIAALRFNRKLMQTPAMQELEPLELAPGLNVTTDDQLREILPTMIQPTFQHPCCTCPMMPHKYGGVVNPQLLVYGTERLSVVDASIMPIIPGAHLSATVYAVAEKAADIIITRHKIPHRIAV</sequence>
<accession>A0A6A6DP40</accession>
<dbReference type="InterPro" id="IPR007867">
    <property type="entry name" value="GMC_OxRtase_C"/>
</dbReference>
<reference evidence="6" key="1">
    <citation type="journal article" date="2020" name="Stud. Mycol.">
        <title>101 Dothideomycetes genomes: a test case for predicting lifestyles and emergence of pathogens.</title>
        <authorList>
            <person name="Haridas S."/>
            <person name="Albert R."/>
            <person name="Binder M."/>
            <person name="Bloem J."/>
            <person name="Labutti K."/>
            <person name="Salamov A."/>
            <person name="Andreopoulos B."/>
            <person name="Baker S."/>
            <person name="Barry K."/>
            <person name="Bills G."/>
            <person name="Bluhm B."/>
            <person name="Cannon C."/>
            <person name="Castanera R."/>
            <person name="Culley D."/>
            <person name="Daum C."/>
            <person name="Ezra D."/>
            <person name="Gonzalez J."/>
            <person name="Henrissat B."/>
            <person name="Kuo A."/>
            <person name="Liang C."/>
            <person name="Lipzen A."/>
            <person name="Lutzoni F."/>
            <person name="Magnuson J."/>
            <person name="Mondo S."/>
            <person name="Nolan M."/>
            <person name="Ohm R."/>
            <person name="Pangilinan J."/>
            <person name="Park H.-J."/>
            <person name="Ramirez L."/>
            <person name="Alfaro M."/>
            <person name="Sun H."/>
            <person name="Tritt A."/>
            <person name="Yoshinaga Y."/>
            <person name="Zwiers L.-H."/>
            <person name="Turgeon B."/>
            <person name="Goodwin S."/>
            <person name="Spatafora J."/>
            <person name="Crous P."/>
            <person name="Grigoriev I."/>
        </authorList>
    </citation>
    <scope>NUCLEOTIDE SEQUENCE</scope>
    <source>
        <strain evidence="6">CBS 207.26</strain>
    </source>
</reference>
<feature type="signal peptide" evidence="4">
    <location>
        <begin position="1"/>
        <end position="16"/>
    </location>
</feature>
<evidence type="ECO:0000313" key="7">
    <source>
        <dbReference type="Proteomes" id="UP000800200"/>
    </source>
</evidence>